<dbReference type="GO" id="GO:0006351">
    <property type="term" value="P:DNA-templated transcription"/>
    <property type="evidence" value="ECO:0007669"/>
    <property type="project" value="TreeGrafter"/>
</dbReference>
<dbReference type="GO" id="GO:0003700">
    <property type="term" value="F:DNA-binding transcription factor activity"/>
    <property type="evidence" value="ECO:0007669"/>
    <property type="project" value="InterPro"/>
</dbReference>
<dbReference type="Proteomes" id="UP000576821">
    <property type="component" value="Unassembled WGS sequence"/>
</dbReference>
<dbReference type="InterPro" id="IPR036388">
    <property type="entry name" value="WH-like_DNA-bd_sf"/>
</dbReference>
<dbReference type="GO" id="GO:0043565">
    <property type="term" value="F:sequence-specific DNA binding"/>
    <property type="evidence" value="ECO:0007669"/>
    <property type="project" value="TreeGrafter"/>
</dbReference>
<dbReference type="InterPro" id="IPR000847">
    <property type="entry name" value="LysR_HTH_N"/>
</dbReference>
<keyword evidence="7" id="KW-1185">Reference proteome</keyword>
<dbReference type="Gene3D" id="1.10.10.10">
    <property type="entry name" value="Winged helix-like DNA-binding domain superfamily/Winged helix DNA-binding domain"/>
    <property type="match status" value="1"/>
</dbReference>
<evidence type="ECO:0000256" key="1">
    <source>
        <dbReference type="ARBA" id="ARBA00009437"/>
    </source>
</evidence>
<dbReference type="Pfam" id="PF03466">
    <property type="entry name" value="LysR_substrate"/>
    <property type="match status" value="1"/>
</dbReference>
<keyword evidence="2" id="KW-0805">Transcription regulation</keyword>
<evidence type="ECO:0000313" key="7">
    <source>
        <dbReference type="Proteomes" id="UP000576821"/>
    </source>
</evidence>
<name>A0A846MAJ8_9SPHN</name>
<organism evidence="6 7">
    <name type="scientific">Sphingobium vermicomposti</name>
    <dbReference type="NCBI Taxonomy" id="529005"/>
    <lineage>
        <taxon>Bacteria</taxon>
        <taxon>Pseudomonadati</taxon>
        <taxon>Pseudomonadota</taxon>
        <taxon>Alphaproteobacteria</taxon>
        <taxon>Sphingomonadales</taxon>
        <taxon>Sphingomonadaceae</taxon>
        <taxon>Sphingobium</taxon>
    </lineage>
</organism>
<evidence type="ECO:0000256" key="3">
    <source>
        <dbReference type="ARBA" id="ARBA00023125"/>
    </source>
</evidence>
<protein>
    <submittedName>
        <fullName evidence="6">DNA-binding transcriptional LysR family regulator</fullName>
    </submittedName>
</protein>
<dbReference type="SUPFAM" id="SSF53850">
    <property type="entry name" value="Periplasmic binding protein-like II"/>
    <property type="match status" value="1"/>
</dbReference>
<gene>
    <name evidence="6" type="ORF">FHS54_002841</name>
</gene>
<dbReference type="AlphaFoldDB" id="A0A846MAJ8"/>
<dbReference type="PROSITE" id="PS50931">
    <property type="entry name" value="HTH_LYSR"/>
    <property type="match status" value="1"/>
</dbReference>
<evidence type="ECO:0000256" key="4">
    <source>
        <dbReference type="ARBA" id="ARBA00023163"/>
    </source>
</evidence>
<dbReference type="FunFam" id="3.40.190.290:FF:000001">
    <property type="entry name" value="Transcriptional regulator, LysR family"/>
    <property type="match status" value="1"/>
</dbReference>
<evidence type="ECO:0000259" key="5">
    <source>
        <dbReference type="PROSITE" id="PS50931"/>
    </source>
</evidence>
<dbReference type="SUPFAM" id="SSF46785">
    <property type="entry name" value="Winged helix' DNA-binding domain"/>
    <property type="match status" value="1"/>
</dbReference>
<dbReference type="PANTHER" id="PTHR30537">
    <property type="entry name" value="HTH-TYPE TRANSCRIPTIONAL REGULATOR"/>
    <property type="match status" value="1"/>
</dbReference>
<evidence type="ECO:0000256" key="2">
    <source>
        <dbReference type="ARBA" id="ARBA00023015"/>
    </source>
</evidence>
<keyword evidence="4" id="KW-0804">Transcription</keyword>
<reference evidence="6 7" key="1">
    <citation type="submission" date="2020-03" db="EMBL/GenBank/DDBJ databases">
        <title>Genomic Encyclopedia of Type Strains, Phase IV (KMG-IV): sequencing the most valuable type-strain genomes for metagenomic binning, comparative biology and taxonomic classification.</title>
        <authorList>
            <person name="Goeker M."/>
        </authorList>
    </citation>
    <scope>NUCLEOTIDE SEQUENCE [LARGE SCALE GENOMIC DNA]</scope>
    <source>
        <strain evidence="6 7">DSM 21299</strain>
    </source>
</reference>
<dbReference type="InterPro" id="IPR058163">
    <property type="entry name" value="LysR-type_TF_proteobact-type"/>
</dbReference>
<dbReference type="InterPro" id="IPR036390">
    <property type="entry name" value="WH_DNA-bd_sf"/>
</dbReference>
<dbReference type="Pfam" id="PF00126">
    <property type="entry name" value="HTH_1"/>
    <property type="match status" value="1"/>
</dbReference>
<comment type="caution">
    <text evidence="6">The sequence shown here is derived from an EMBL/GenBank/DDBJ whole genome shotgun (WGS) entry which is preliminary data.</text>
</comment>
<accession>A0A846MAJ8</accession>
<dbReference type="EMBL" id="JAASQR010000004">
    <property type="protein sequence ID" value="NIJ17841.1"/>
    <property type="molecule type" value="Genomic_DNA"/>
</dbReference>
<dbReference type="PANTHER" id="PTHR30537:SF10">
    <property type="entry name" value="TRANSCRIPTIONAL REGULATOR-RELATED"/>
    <property type="match status" value="1"/>
</dbReference>
<dbReference type="FunFam" id="1.10.10.10:FF:000001">
    <property type="entry name" value="LysR family transcriptional regulator"/>
    <property type="match status" value="1"/>
</dbReference>
<comment type="similarity">
    <text evidence="1">Belongs to the LysR transcriptional regulatory family.</text>
</comment>
<keyword evidence="3 6" id="KW-0238">DNA-binding</keyword>
<sequence>MSSWDGIDEFLSVARTGSFTRGARTLGVSTTHVSRSIMALEQRIAAQLLHRTTRTVRLTDTGRIFFERCERIAQERDEAIGLISERNEPQGELRVTCSTAMGELFVAPIIRRFAMQHPKLTVSILLSNQVIDLAAEGFDLAVRTGPITDPRLIATRVASRRLYTCAAPSYLASAGRPKLVESLAAHECIAGTSTTWHYQRDGHTAIHRPKGRFRCNSGHAVIEACLAGLGICQLPDFYILPHLKQGTVELLLEDFQPEDEPIWAVYPQRRHLLPKVQQVVECLQQELGRTIDQIGPKSGSPNHLD</sequence>
<dbReference type="InterPro" id="IPR005119">
    <property type="entry name" value="LysR_subst-bd"/>
</dbReference>
<proteinExistence type="inferred from homology"/>
<feature type="domain" description="HTH lysR-type" evidence="5">
    <location>
        <begin position="10"/>
        <end position="59"/>
    </location>
</feature>
<dbReference type="Gene3D" id="3.40.190.290">
    <property type="match status" value="1"/>
</dbReference>
<evidence type="ECO:0000313" key="6">
    <source>
        <dbReference type="EMBL" id="NIJ17841.1"/>
    </source>
</evidence>
<dbReference type="RefSeq" id="WP_167304669.1">
    <property type="nucleotide sequence ID" value="NZ_JAASQR010000004.1"/>
</dbReference>